<evidence type="ECO:0000313" key="2">
    <source>
        <dbReference type="EnsemblPlants" id="OMERI02G11430.1"/>
    </source>
</evidence>
<keyword evidence="3" id="KW-1185">Reference proteome</keyword>
<organism evidence="2">
    <name type="scientific">Oryza meridionalis</name>
    <dbReference type="NCBI Taxonomy" id="40149"/>
    <lineage>
        <taxon>Eukaryota</taxon>
        <taxon>Viridiplantae</taxon>
        <taxon>Streptophyta</taxon>
        <taxon>Embryophyta</taxon>
        <taxon>Tracheophyta</taxon>
        <taxon>Spermatophyta</taxon>
        <taxon>Magnoliopsida</taxon>
        <taxon>Liliopsida</taxon>
        <taxon>Poales</taxon>
        <taxon>Poaceae</taxon>
        <taxon>BOP clade</taxon>
        <taxon>Oryzoideae</taxon>
        <taxon>Oryzeae</taxon>
        <taxon>Oryzinae</taxon>
        <taxon>Oryza</taxon>
    </lineage>
</organism>
<evidence type="ECO:0000313" key="3">
    <source>
        <dbReference type="Proteomes" id="UP000008021"/>
    </source>
</evidence>
<feature type="compositionally biased region" description="Polar residues" evidence="1">
    <location>
        <begin position="35"/>
        <end position="45"/>
    </location>
</feature>
<feature type="region of interest" description="Disordered" evidence="1">
    <location>
        <begin position="1"/>
        <end position="52"/>
    </location>
</feature>
<dbReference type="Gramene" id="OMERI02G11430.1">
    <property type="protein sequence ID" value="OMERI02G11430.1"/>
    <property type="gene ID" value="OMERI02G11430"/>
</dbReference>
<reference evidence="2" key="2">
    <citation type="submission" date="2018-05" db="EMBL/GenBank/DDBJ databases">
        <title>OmerRS3 (Oryza meridionalis Reference Sequence Version 3).</title>
        <authorList>
            <person name="Zhang J."/>
            <person name="Kudrna D."/>
            <person name="Lee S."/>
            <person name="Talag J."/>
            <person name="Welchert J."/>
            <person name="Wing R.A."/>
        </authorList>
    </citation>
    <scope>NUCLEOTIDE SEQUENCE [LARGE SCALE GENOMIC DNA]</scope>
    <source>
        <strain evidence="2">cv. OR44</strain>
    </source>
</reference>
<accession>A0A0E0CIJ0</accession>
<dbReference type="AlphaFoldDB" id="A0A0E0CIJ0"/>
<dbReference type="EnsemblPlants" id="OMERI02G11430.1">
    <property type="protein sequence ID" value="OMERI02G11430.1"/>
    <property type="gene ID" value="OMERI02G11430"/>
</dbReference>
<proteinExistence type="predicted"/>
<name>A0A0E0CIJ0_9ORYZ</name>
<dbReference type="HOGENOM" id="CLU_141285_0_0_1"/>
<sequence>MTTSDPTLATEIAEVTADKGRSPAATVGPARRRSPSSLAATQPWSPASCPYPMSSTEKCNNGVKLLEPELSIAATNRKRHGKRERVEDCNCSIHPPWSLSFILSSWPKKAPGRAREDDSDCAIAAERRKEAKRDHGCTVWCEESRESRSPPPWERGKR</sequence>
<evidence type="ECO:0000256" key="1">
    <source>
        <dbReference type="SAM" id="MobiDB-lite"/>
    </source>
</evidence>
<dbReference type="Proteomes" id="UP000008021">
    <property type="component" value="Chromosome 2"/>
</dbReference>
<protein>
    <submittedName>
        <fullName evidence="2">Uncharacterized protein</fullName>
    </submittedName>
</protein>
<reference evidence="2" key="1">
    <citation type="submission" date="2015-04" db="UniProtKB">
        <authorList>
            <consortium name="EnsemblPlants"/>
        </authorList>
    </citation>
    <scope>IDENTIFICATION</scope>
</reference>